<dbReference type="InterPro" id="IPR017946">
    <property type="entry name" value="PLC-like_Pdiesterase_TIM-brl"/>
</dbReference>
<evidence type="ECO:0000256" key="9">
    <source>
        <dbReference type="RuleBase" id="RU363100"/>
    </source>
</evidence>
<comment type="caution">
    <text evidence="12">The sequence shown here is derived from an EMBL/GenBank/DDBJ whole genome shotgun (WGS) entry which is preliminary data.</text>
</comment>
<dbReference type="AlphaFoldDB" id="A0AAV6LAQ8"/>
<evidence type="ECO:0000256" key="1">
    <source>
        <dbReference type="ARBA" id="ARBA00004448"/>
    </source>
</evidence>
<proteinExistence type="inferred from homology"/>
<dbReference type="SUPFAM" id="SSF51695">
    <property type="entry name" value="PLC-like phosphodiesterases"/>
    <property type="match status" value="1"/>
</dbReference>
<evidence type="ECO:0000256" key="8">
    <source>
        <dbReference type="ARBA" id="ARBA00023136"/>
    </source>
</evidence>
<feature type="domain" description="PI-PLC Y-box" evidence="11">
    <location>
        <begin position="204"/>
        <end position="246"/>
    </location>
</feature>
<reference evidence="12" key="1">
    <citation type="submission" date="2020-08" db="EMBL/GenBank/DDBJ databases">
        <title>Plant Genome Project.</title>
        <authorList>
            <person name="Zhang R.-G."/>
        </authorList>
    </citation>
    <scope>NUCLEOTIDE SEQUENCE</scope>
    <source>
        <strain evidence="12">WSP0</strain>
        <tissue evidence="12">Leaf</tissue>
    </source>
</reference>
<comment type="similarity">
    <text evidence="2 9">Belongs to the mitochondrial pyruvate carrier (MPC) (TC 2.A.105) family.</text>
</comment>
<dbReference type="GO" id="GO:0004435">
    <property type="term" value="F:phosphatidylinositol-4,5-bisphosphate phospholipase C activity"/>
    <property type="evidence" value="ECO:0007669"/>
    <property type="project" value="InterPro"/>
</dbReference>
<gene>
    <name evidence="12" type="ORF">RHGRI_004741</name>
</gene>
<comment type="subcellular location">
    <subcellularLocation>
        <location evidence="1 9">Mitochondrion inner membrane</location>
        <topology evidence="1 9">Multi-pass membrane protein</topology>
    </subcellularLocation>
</comment>
<evidence type="ECO:0000259" key="11">
    <source>
        <dbReference type="PROSITE" id="PS50008"/>
    </source>
</evidence>
<evidence type="ECO:0000256" key="3">
    <source>
        <dbReference type="ARBA" id="ARBA00022448"/>
    </source>
</evidence>
<dbReference type="Pfam" id="PF03650">
    <property type="entry name" value="MPC"/>
    <property type="match status" value="1"/>
</dbReference>
<dbReference type="GO" id="GO:0035556">
    <property type="term" value="P:intracellular signal transduction"/>
    <property type="evidence" value="ECO:0007669"/>
    <property type="project" value="InterPro"/>
</dbReference>
<sequence>MSEAQAKPGSMVPESMLKTEKRNSGRKQRKAGQRVIELQLSYMASFGSFLNSPIGPKTTHFWGPVANWGCVIAGLVEMKKSPEMISGNMTGAMCIYSALSMRFAWMVQPRNYLLLACHASNEMVQLYHFPWWARAMVLSLPVCWFRRGDDIWRCVGKLTDAQRSMLDDRFQWKFFHPSYCILPSPRDGQKKGGKAGEARAVLGCSIRENGLSKQELEKAAEAHGVDVVRFTQKNDLRVYPKGTRFNPPIISLKSGCMELKWLPLICSISMSISSTARKGI</sequence>
<keyword evidence="7 9" id="KW-0496">Mitochondrion</keyword>
<evidence type="ECO:0000313" key="13">
    <source>
        <dbReference type="Proteomes" id="UP000823749"/>
    </source>
</evidence>
<protein>
    <recommendedName>
        <fullName evidence="9">Mitochondrial pyruvate carrier</fullName>
    </recommendedName>
</protein>
<evidence type="ECO:0000313" key="12">
    <source>
        <dbReference type="EMBL" id="KAG5561795.1"/>
    </source>
</evidence>
<feature type="region of interest" description="Disordered" evidence="10">
    <location>
        <begin position="1"/>
        <end position="31"/>
    </location>
</feature>
<keyword evidence="5 9" id="KW-0999">Mitochondrion inner membrane</keyword>
<dbReference type="GO" id="GO:0005743">
    <property type="term" value="C:mitochondrial inner membrane"/>
    <property type="evidence" value="ECO:0007669"/>
    <property type="project" value="UniProtKB-SubCell"/>
</dbReference>
<evidence type="ECO:0000256" key="10">
    <source>
        <dbReference type="SAM" id="MobiDB-lite"/>
    </source>
</evidence>
<dbReference type="GO" id="GO:0006850">
    <property type="term" value="P:pyruvate import into mitochondria"/>
    <property type="evidence" value="ECO:0007669"/>
    <property type="project" value="InterPro"/>
</dbReference>
<evidence type="ECO:0000256" key="2">
    <source>
        <dbReference type="ARBA" id="ARBA00006416"/>
    </source>
</evidence>
<keyword evidence="8" id="KW-0472">Membrane</keyword>
<dbReference type="InterPro" id="IPR005336">
    <property type="entry name" value="MPC"/>
</dbReference>
<organism evidence="12 13">
    <name type="scientific">Rhododendron griersonianum</name>
    <dbReference type="NCBI Taxonomy" id="479676"/>
    <lineage>
        <taxon>Eukaryota</taxon>
        <taxon>Viridiplantae</taxon>
        <taxon>Streptophyta</taxon>
        <taxon>Embryophyta</taxon>
        <taxon>Tracheophyta</taxon>
        <taxon>Spermatophyta</taxon>
        <taxon>Magnoliopsida</taxon>
        <taxon>eudicotyledons</taxon>
        <taxon>Gunneridae</taxon>
        <taxon>Pentapetalae</taxon>
        <taxon>asterids</taxon>
        <taxon>Ericales</taxon>
        <taxon>Ericaceae</taxon>
        <taxon>Ericoideae</taxon>
        <taxon>Rhodoreae</taxon>
        <taxon>Rhododendron</taxon>
    </lineage>
</organism>
<dbReference type="PANTHER" id="PTHR14154">
    <property type="entry name" value="UPF0041 BRAIN PROTEIN 44-RELATED"/>
    <property type="match status" value="1"/>
</dbReference>
<dbReference type="InterPro" id="IPR001711">
    <property type="entry name" value="PLipase_C_Pinositol-sp_Y"/>
</dbReference>
<keyword evidence="6" id="KW-1133">Transmembrane helix</keyword>
<evidence type="ECO:0000256" key="7">
    <source>
        <dbReference type="ARBA" id="ARBA00023128"/>
    </source>
</evidence>
<evidence type="ECO:0000256" key="4">
    <source>
        <dbReference type="ARBA" id="ARBA00022692"/>
    </source>
</evidence>
<name>A0AAV6LAQ8_9ERIC</name>
<dbReference type="GO" id="GO:0006629">
    <property type="term" value="P:lipid metabolic process"/>
    <property type="evidence" value="ECO:0007669"/>
    <property type="project" value="InterPro"/>
</dbReference>
<keyword evidence="4" id="KW-0812">Transmembrane</keyword>
<keyword evidence="3 9" id="KW-0813">Transport</keyword>
<accession>A0AAV6LAQ8</accession>
<comment type="function">
    <text evidence="9">Mediates the uptake of pyruvate into mitochondria.</text>
</comment>
<dbReference type="Proteomes" id="UP000823749">
    <property type="component" value="Chromosome 2"/>
</dbReference>
<dbReference type="PROSITE" id="PS50008">
    <property type="entry name" value="PIPLC_Y_DOMAIN"/>
    <property type="match status" value="1"/>
</dbReference>
<keyword evidence="13" id="KW-1185">Reference proteome</keyword>
<dbReference type="EMBL" id="JACTNZ010000002">
    <property type="protein sequence ID" value="KAG5561795.1"/>
    <property type="molecule type" value="Genomic_DNA"/>
</dbReference>
<evidence type="ECO:0000256" key="5">
    <source>
        <dbReference type="ARBA" id="ARBA00022792"/>
    </source>
</evidence>
<evidence type="ECO:0000256" key="6">
    <source>
        <dbReference type="ARBA" id="ARBA00022989"/>
    </source>
</evidence>